<organism evidence="4 5">
    <name type="scientific">Myotis brandtii</name>
    <name type="common">Brandt's bat</name>
    <dbReference type="NCBI Taxonomy" id="109478"/>
    <lineage>
        <taxon>Eukaryota</taxon>
        <taxon>Metazoa</taxon>
        <taxon>Chordata</taxon>
        <taxon>Craniata</taxon>
        <taxon>Vertebrata</taxon>
        <taxon>Euteleostomi</taxon>
        <taxon>Mammalia</taxon>
        <taxon>Eutheria</taxon>
        <taxon>Laurasiatheria</taxon>
        <taxon>Chiroptera</taxon>
        <taxon>Yangochiroptera</taxon>
        <taxon>Vespertilionidae</taxon>
        <taxon>Myotis</taxon>
    </lineage>
</organism>
<dbReference type="EMBL" id="KE163345">
    <property type="protein sequence ID" value="EPQ11598.1"/>
    <property type="molecule type" value="Genomic_DNA"/>
</dbReference>
<evidence type="ECO:0000256" key="2">
    <source>
        <dbReference type="ARBA" id="ARBA00022737"/>
    </source>
</evidence>
<comment type="subcellular location">
    <subcellularLocation>
        <location evidence="3">Mitochondrion intermembrane space</location>
    </subcellularLocation>
</comment>
<dbReference type="Gene3D" id="1.25.40.10">
    <property type="entry name" value="Tetratricopeptide repeat domain"/>
    <property type="match status" value="2"/>
</dbReference>
<comment type="similarity">
    <text evidence="1 3">Belongs to the hcp beta-lactamase family.</text>
</comment>
<dbReference type="GO" id="GO:0005758">
    <property type="term" value="C:mitochondrial intermembrane space"/>
    <property type="evidence" value="ECO:0007669"/>
    <property type="project" value="UniProtKB-SubCell"/>
</dbReference>
<keyword evidence="5" id="KW-1185">Reference proteome</keyword>
<gene>
    <name evidence="4" type="ORF">D623_10020503</name>
</gene>
<dbReference type="Proteomes" id="UP000052978">
    <property type="component" value="Unassembled WGS sequence"/>
</dbReference>
<keyword evidence="2" id="KW-0677">Repeat</keyword>
<proteinExistence type="inferred from homology"/>
<evidence type="ECO:0000256" key="3">
    <source>
        <dbReference type="RuleBase" id="RU366075"/>
    </source>
</evidence>
<comment type="function">
    <text evidence="3">Required for assembly of mitochondrial respiratory chain complexes.</text>
</comment>
<dbReference type="SMART" id="SM00671">
    <property type="entry name" value="SEL1"/>
    <property type="match status" value="6"/>
</dbReference>
<dbReference type="AlphaFoldDB" id="S7PL56"/>
<dbReference type="Pfam" id="PF08238">
    <property type="entry name" value="Sel1"/>
    <property type="match status" value="5"/>
</dbReference>
<sequence length="278" mass="31171">MAGLVDFQDEEQVKSFLENMEVECNYQCYREKDPDGCYRLVDYLEGIQKNFDEAAKVLKFNCEENKHSDSCYKLGAYYVTGKGCYRLVDYLEGIQKNFDEAAKVLKFNCEENKHSDSCYKLGAYYVTGKGGLTQDLKAAFSCFLMACEKPGKKSVEACHNVGLLAHDGQVHDDGQPDLGKARDYYTRACDGSYAPSCFNLSAMFLQGAPGFPKDMGLAYKYTMKACDLGHVWACANASRMYKLGDGVDKDEAKAEALKNRAMKLHKEQQKNVQPLTFG</sequence>
<evidence type="ECO:0000313" key="5">
    <source>
        <dbReference type="Proteomes" id="UP000052978"/>
    </source>
</evidence>
<dbReference type="InterPro" id="IPR006597">
    <property type="entry name" value="Sel1-like"/>
</dbReference>
<dbReference type="InterPro" id="IPR040239">
    <property type="entry name" value="HcpB-like"/>
</dbReference>
<protein>
    <recommendedName>
        <fullName evidence="3">Cytochrome c oxidase assembly factor 7</fullName>
    </recommendedName>
</protein>
<dbReference type="PANTHER" id="PTHR13891">
    <property type="entry name" value="CYTOCHROME C OXIDASE ASSEMBLY FACTOR 7"/>
    <property type="match status" value="1"/>
</dbReference>
<evidence type="ECO:0000313" key="4">
    <source>
        <dbReference type="EMBL" id="EPQ11598.1"/>
    </source>
</evidence>
<name>S7PL56_MYOBR</name>
<evidence type="ECO:0000256" key="1">
    <source>
        <dbReference type="ARBA" id="ARBA00008486"/>
    </source>
</evidence>
<accession>S7PL56</accession>
<dbReference type="PANTHER" id="PTHR13891:SF1">
    <property type="entry name" value="CYTOCHROME C OXIDASE ASSEMBLY FACTOR 7"/>
    <property type="match status" value="1"/>
</dbReference>
<dbReference type="InterPro" id="IPR011990">
    <property type="entry name" value="TPR-like_helical_dom_sf"/>
</dbReference>
<reference evidence="4 5" key="1">
    <citation type="journal article" date="2013" name="Nat. Commun.">
        <title>Genome analysis reveals insights into physiology and longevity of the Brandt's bat Myotis brandtii.</title>
        <authorList>
            <person name="Seim I."/>
            <person name="Fang X."/>
            <person name="Xiong Z."/>
            <person name="Lobanov A.V."/>
            <person name="Huang Z."/>
            <person name="Ma S."/>
            <person name="Feng Y."/>
            <person name="Turanov A.A."/>
            <person name="Zhu Y."/>
            <person name="Lenz T.L."/>
            <person name="Gerashchenko M.V."/>
            <person name="Fan D."/>
            <person name="Hee Yim S."/>
            <person name="Yao X."/>
            <person name="Jordan D."/>
            <person name="Xiong Y."/>
            <person name="Ma Y."/>
            <person name="Lyapunov A.N."/>
            <person name="Chen G."/>
            <person name="Kulakova O.I."/>
            <person name="Sun Y."/>
            <person name="Lee S.G."/>
            <person name="Bronson R.T."/>
            <person name="Moskalev A.A."/>
            <person name="Sunyaev S.R."/>
            <person name="Zhang G."/>
            <person name="Krogh A."/>
            <person name="Wang J."/>
            <person name="Gladyshev V.N."/>
        </authorList>
    </citation>
    <scope>NUCLEOTIDE SEQUENCE [LARGE SCALE GENOMIC DNA]</scope>
</reference>
<dbReference type="SUPFAM" id="SSF81901">
    <property type="entry name" value="HCP-like"/>
    <property type="match status" value="1"/>
</dbReference>